<sequence length="47" mass="5401">MTARDVCTVRDCPLRASLRPWTNAPRRRSHCCSNTILIEESDRVRSA</sequence>
<dbReference type="EMBL" id="JADOXO010000112">
    <property type="protein sequence ID" value="KAF9813100.1"/>
    <property type="molecule type" value="Genomic_DNA"/>
</dbReference>
<comment type="caution">
    <text evidence="1">The sequence shown here is derived from an EMBL/GenBank/DDBJ whole genome shotgun (WGS) entry which is preliminary data.</text>
</comment>
<accession>A0A8H7P1R3</accession>
<organism evidence="1 2">
    <name type="scientific">Rhodonia placenta</name>
    <dbReference type="NCBI Taxonomy" id="104341"/>
    <lineage>
        <taxon>Eukaryota</taxon>
        <taxon>Fungi</taxon>
        <taxon>Dikarya</taxon>
        <taxon>Basidiomycota</taxon>
        <taxon>Agaricomycotina</taxon>
        <taxon>Agaricomycetes</taxon>
        <taxon>Polyporales</taxon>
        <taxon>Adustoporiaceae</taxon>
        <taxon>Rhodonia</taxon>
    </lineage>
</organism>
<proteinExistence type="predicted"/>
<evidence type="ECO:0000313" key="2">
    <source>
        <dbReference type="Proteomes" id="UP000639403"/>
    </source>
</evidence>
<reference evidence="1" key="1">
    <citation type="submission" date="2020-11" db="EMBL/GenBank/DDBJ databases">
        <authorList>
            <person name="Koelle M."/>
            <person name="Horta M.A.C."/>
            <person name="Nowrousian M."/>
            <person name="Ohm R.A."/>
            <person name="Benz P."/>
            <person name="Pilgard A."/>
        </authorList>
    </citation>
    <scope>NUCLEOTIDE SEQUENCE</scope>
    <source>
        <strain evidence="1">FPRL280</strain>
    </source>
</reference>
<evidence type="ECO:0000313" key="1">
    <source>
        <dbReference type="EMBL" id="KAF9813100.1"/>
    </source>
</evidence>
<gene>
    <name evidence="1" type="ORF">IEO21_05760</name>
</gene>
<name>A0A8H7P1R3_9APHY</name>
<dbReference type="Proteomes" id="UP000639403">
    <property type="component" value="Unassembled WGS sequence"/>
</dbReference>
<protein>
    <submittedName>
        <fullName evidence="1">Uncharacterized protein</fullName>
    </submittedName>
</protein>
<reference evidence="1" key="2">
    <citation type="journal article" name="Front. Microbiol.">
        <title>Degradative Capacity of Two Strains of Rhodonia placenta: From Phenotype to Genotype.</title>
        <authorList>
            <person name="Kolle M."/>
            <person name="Horta M.A.C."/>
            <person name="Nowrousian M."/>
            <person name="Ohm R.A."/>
            <person name="Benz J.P."/>
            <person name="Pilgard A."/>
        </authorList>
    </citation>
    <scope>NUCLEOTIDE SEQUENCE</scope>
    <source>
        <strain evidence="1">FPRL280</strain>
    </source>
</reference>
<dbReference type="AlphaFoldDB" id="A0A8H7P1R3"/>